<protein>
    <submittedName>
        <fullName evidence="2">Uncharacterized protein</fullName>
    </submittedName>
</protein>
<reference evidence="2 3" key="1">
    <citation type="journal article" date="2012" name="J. Bacteriol.">
        <title>Complete genome sequence of Nocardia brasiliensis HUJEG-1.</title>
        <authorList>
            <person name="Vera-Cabrera L."/>
            <person name="Ortiz-Lopez R."/>
            <person name="Elizondo-Gonzalez R."/>
            <person name="Perez-Maya A.A."/>
            <person name="Ocampo-Candiani J."/>
        </authorList>
    </citation>
    <scope>NUCLEOTIDE SEQUENCE [LARGE SCALE GENOMIC DNA]</scope>
    <source>
        <strain evidence="3">ATCC 700358</strain>
    </source>
</reference>
<name>K0F484_NOCB7</name>
<dbReference type="HOGENOM" id="CLU_117188_0_0_11"/>
<dbReference type="eggNOG" id="ENOG5033N4R">
    <property type="taxonomic scope" value="Bacteria"/>
</dbReference>
<evidence type="ECO:0000256" key="1">
    <source>
        <dbReference type="SAM" id="MobiDB-lite"/>
    </source>
</evidence>
<proteinExistence type="predicted"/>
<evidence type="ECO:0000313" key="3">
    <source>
        <dbReference type="Proteomes" id="UP000006304"/>
    </source>
</evidence>
<gene>
    <name evidence="2" type="ORF">O3I_030180</name>
</gene>
<evidence type="ECO:0000313" key="2">
    <source>
        <dbReference type="EMBL" id="AFU03985.1"/>
    </source>
</evidence>
<sequence length="201" mass="20272">MVPCTIALALLAGCGDDDKSSGAPSSTATPQSAVTSSAAPSSTAAPSAAPTTEAPPTATRPPAPGQVDPAQYRQQAGYYFQTPSGSFLCAILDQPISDNAQAGCQGPTNPAPAQYRDCWAKDKYAGALAVGAKAEPLCLNQGVFVGEPLDGGTRGGGRVLPYGAMLTVGSFTCDSTEAGVTCTNDTAGTGFQISRESNRTF</sequence>
<dbReference type="AlphaFoldDB" id="K0F484"/>
<feature type="region of interest" description="Disordered" evidence="1">
    <location>
        <begin position="17"/>
        <end position="69"/>
    </location>
</feature>
<keyword evidence="3" id="KW-1185">Reference proteome</keyword>
<dbReference type="EMBL" id="CP003876">
    <property type="protein sequence ID" value="AFU03985.1"/>
    <property type="molecule type" value="Genomic_DNA"/>
</dbReference>
<organism evidence="2 3">
    <name type="scientific">Nocardia brasiliensis (strain ATCC 700358 / HUJEG-1)</name>
    <dbReference type="NCBI Taxonomy" id="1133849"/>
    <lineage>
        <taxon>Bacteria</taxon>
        <taxon>Bacillati</taxon>
        <taxon>Actinomycetota</taxon>
        <taxon>Actinomycetes</taxon>
        <taxon>Mycobacteriales</taxon>
        <taxon>Nocardiaceae</taxon>
        <taxon>Nocardia</taxon>
    </lineage>
</organism>
<accession>K0F484</accession>
<feature type="compositionally biased region" description="Low complexity" evidence="1">
    <location>
        <begin position="21"/>
        <end position="57"/>
    </location>
</feature>
<dbReference type="Proteomes" id="UP000006304">
    <property type="component" value="Chromosome"/>
</dbReference>
<dbReference type="KEGG" id="nbr:O3I_030180"/>